<dbReference type="GO" id="GO:0050660">
    <property type="term" value="F:flavin adenine dinucleotide binding"/>
    <property type="evidence" value="ECO:0007669"/>
    <property type="project" value="TreeGrafter"/>
</dbReference>
<dbReference type="PANTHER" id="PTHR12645">
    <property type="entry name" value="ALR/ERV"/>
    <property type="match status" value="1"/>
</dbReference>
<dbReference type="Gene3D" id="1.20.120.310">
    <property type="entry name" value="ERV/ALR sulfhydryl oxidase domain"/>
    <property type="match status" value="1"/>
</dbReference>
<dbReference type="AlphaFoldDB" id="A0A6C0BCP6"/>
<keyword evidence="4" id="KW-0274">FAD</keyword>
<evidence type="ECO:0000256" key="5">
    <source>
        <dbReference type="ARBA" id="ARBA00023002"/>
    </source>
</evidence>
<keyword evidence="5" id="KW-0560">Oxidoreductase</keyword>
<evidence type="ECO:0000313" key="9">
    <source>
        <dbReference type="EMBL" id="QHS89521.1"/>
    </source>
</evidence>
<dbReference type="InterPro" id="IPR017905">
    <property type="entry name" value="ERV/ALR_sulphydryl_oxidase"/>
</dbReference>
<feature type="transmembrane region" description="Helical" evidence="7">
    <location>
        <begin position="130"/>
        <end position="148"/>
    </location>
</feature>
<keyword evidence="7" id="KW-1133">Transmembrane helix</keyword>
<keyword evidence="6" id="KW-1015">Disulfide bond</keyword>
<proteinExistence type="predicted"/>
<keyword evidence="7" id="KW-0472">Membrane</keyword>
<evidence type="ECO:0000256" key="7">
    <source>
        <dbReference type="SAM" id="Phobius"/>
    </source>
</evidence>
<organism evidence="9">
    <name type="scientific">viral metagenome</name>
    <dbReference type="NCBI Taxonomy" id="1070528"/>
    <lineage>
        <taxon>unclassified sequences</taxon>
        <taxon>metagenomes</taxon>
        <taxon>organismal metagenomes</taxon>
    </lineage>
</organism>
<keyword evidence="7" id="KW-0812">Transmembrane</keyword>
<dbReference type="GO" id="GO:0016971">
    <property type="term" value="F:flavin-dependent sulfhydryl oxidase activity"/>
    <property type="evidence" value="ECO:0007669"/>
    <property type="project" value="InterPro"/>
</dbReference>
<dbReference type="EC" id="1.8.3.2" evidence="2"/>
<evidence type="ECO:0000256" key="2">
    <source>
        <dbReference type="ARBA" id="ARBA00012512"/>
    </source>
</evidence>
<comment type="cofactor">
    <cofactor evidence="1">
        <name>FAD</name>
        <dbReference type="ChEBI" id="CHEBI:57692"/>
    </cofactor>
</comment>
<accession>A0A6C0BCP6</accession>
<dbReference type="GO" id="GO:0005739">
    <property type="term" value="C:mitochondrion"/>
    <property type="evidence" value="ECO:0007669"/>
    <property type="project" value="TreeGrafter"/>
</dbReference>
<sequence>MPPPVWGPIFWTTLHMVALGYPEKPSYSEKKAAKEFFESLSMLLPCAVCKKHYAQHLALNPISTSLDRRQDLLKWTIDLHNSVNETLGKLRVLESEVIAYYKRLGERGRSPLWTTADFAEADMRARIQGLFVGGGVTLVACCLLYYTTKRE</sequence>
<evidence type="ECO:0000256" key="3">
    <source>
        <dbReference type="ARBA" id="ARBA00022630"/>
    </source>
</evidence>
<evidence type="ECO:0000259" key="8">
    <source>
        <dbReference type="PROSITE" id="PS51324"/>
    </source>
</evidence>
<keyword evidence="3" id="KW-0285">Flavoprotein</keyword>
<protein>
    <recommendedName>
        <fullName evidence="2">thiol oxidase</fullName>
        <ecNumber evidence="2">1.8.3.2</ecNumber>
    </recommendedName>
</protein>
<dbReference type="InterPro" id="IPR036774">
    <property type="entry name" value="ERV/ALR_sulphydryl_oxid_sf"/>
</dbReference>
<dbReference type="SUPFAM" id="SSF69000">
    <property type="entry name" value="FAD-dependent thiol oxidase"/>
    <property type="match status" value="1"/>
</dbReference>
<dbReference type="InterPro" id="IPR039799">
    <property type="entry name" value="ALR/ERV"/>
</dbReference>
<dbReference type="PANTHER" id="PTHR12645:SF0">
    <property type="entry name" value="FAD-LINKED SULFHYDRYL OXIDASE ALR"/>
    <property type="match status" value="1"/>
</dbReference>
<feature type="domain" description="ERV/ALR sulfhydryl oxidase" evidence="8">
    <location>
        <begin position="1"/>
        <end position="104"/>
    </location>
</feature>
<reference evidence="9" key="1">
    <citation type="journal article" date="2020" name="Nature">
        <title>Giant virus diversity and host interactions through global metagenomics.</title>
        <authorList>
            <person name="Schulz F."/>
            <person name="Roux S."/>
            <person name="Paez-Espino D."/>
            <person name="Jungbluth S."/>
            <person name="Walsh D.A."/>
            <person name="Denef V.J."/>
            <person name="McMahon K.D."/>
            <person name="Konstantinidis K.T."/>
            <person name="Eloe-Fadrosh E.A."/>
            <person name="Kyrpides N.C."/>
            <person name="Woyke T."/>
        </authorList>
    </citation>
    <scope>NUCLEOTIDE SEQUENCE</scope>
    <source>
        <strain evidence="9">GVMAG-M-3300010158-60</strain>
    </source>
</reference>
<evidence type="ECO:0000256" key="4">
    <source>
        <dbReference type="ARBA" id="ARBA00022827"/>
    </source>
</evidence>
<dbReference type="PROSITE" id="PS51324">
    <property type="entry name" value="ERV_ALR"/>
    <property type="match status" value="1"/>
</dbReference>
<dbReference type="Pfam" id="PF04777">
    <property type="entry name" value="Evr1_Alr"/>
    <property type="match status" value="1"/>
</dbReference>
<evidence type="ECO:0000256" key="6">
    <source>
        <dbReference type="ARBA" id="ARBA00023157"/>
    </source>
</evidence>
<dbReference type="EMBL" id="MN739111">
    <property type="protein sequence ID" value="QHS89521.1"/>
    <property type="molecule type" value="Genomic_DNA"/>
</dbReference>
<name>A0A6C0BCP6_9ZZZZ</name>
<evidence type="ECO:0000256" key="1">
    <source>
        <dbReference type="ARBA" id="ARBA00001974"/>
    </source>
</evidence>